<dbReference type="AlphaFoldDB" id="A0A841PCM5"/>
<protein>
    <submittedName>
        <fullName evidence="1">Uncharacterized protein</fullName>
    </submittedName>
</protein>
<dbReference type="RefSeq" id="WP_246462159.1">
    <property type="nucleotide sequence ID" value="NZ_JACHEF010000006.1"/>
</dbReference>
<proteinExistence type="predicted"/>
<comment type="caution">
    <text evidence="1">The sequence shown here is derived from an EMBL/GenBank/DDBJ whole genome shotgun (WGS) entry which is preliminary data.</text>
</comment>
<gene>
    <name evidence="1" type="ORF">HNQ71_005588</name>
</gene>
<dbReference type="EMBL" id="JACHEF010000006">
    <property type="protein sequence ID" value="MBB6412896.1"/>
    <property type="molecule type" value="Genomic_DNA"/>
</dbReference>
<reference evidence="1 2" key="1">
    <citation type="submission" date="2020-08" db="EMBL/GenBank/DDBJ databases">
        <title>Genomic Encyclopedia of Type Strains, Phase IV (KMG-IV): sequencing the most valuable type-strain genomes for metagenomic binning, comparative biology and taxonomic classification.</title>
        <authorList>
            <person name="Goeker M."/>
        </authorList>
    </citation>
    <scope>NUCLEOTIDE SEQUENCE [LARGE SCALE GENOMIC DNA]</scope>
    <source>
        <strain evidence="1 2">DSM 100039</strain>
    </source>
</reference>
<sequence>MRKHPNIARSYPHIPPYMITRQIISDILKCRIPEAFSGYMANRSSKDLGYSLPELINGYVYGRRWRRDLHDEFRQKFGAHPA</sequence>
<dbReference type="Proteomes" id="UP000556329">
    <property type="component" value="Unassembled WGS sequence"/>
</dbReference>
<organism evidence="1 2">
    <name type="scientific">Mesorhizobium sangaii</name>
    <dbReference type="NCBI Taxonomy" id="505389"/>
    <lineage>
        <taxon>Bacteria</taxon>
        <taxon>Pseudomonadati</taxon>
        <taxon>Pseudomonadota</taxon>
        <taxon>Alphaproteobacteria</taxon>
        <taxon>Hyphomicrobiales</taxon>
        <taxon>Phyllobacteriaceae</taxon>
        <taxon>Mesorhizobium</taxon>
    </lineage>
</organism>
<keyword evidence="2" id="KW-1185">Reference proteome</keyword>
<evidence type="ECO:0000313" key="1">
    <source>
        <dbReference type="EMBL" id="MBB6412896.1"/>
    </source>
</evidence>
<evidence type="ECO:0000313" key="2">
    <source>
        <dbReference type="Proteomes" id="UP000556329"/>
    </source>
</evidence>
<name>A0A841PCM5_9HYPH</name>
<accession>A0A841PCM5</accession>